<comment type="function">
    <text evidence="7">Activator of cell division through the inhibition of FtsZ GTPase activity, therefore promoting FtsZ assembly into bundles of protofilaments necessary for the formation of the division Z ring. It is recruited early at mid-cell but it is not essential for cell division.</text>
</comment>
<dbReference type="Gene3D" id="3.30.160.880">
    <property type="entry name" value="Cell division protein ZapA protomer, N-terminal domain"/>
    <property type="match status" value="1"/>
</dbReference>
<evidence type="ECO:0000313" key="12">
    <source>
        <dbReference type="Proteomes" id="UP000470384"/>
    </source>
</evidence>
<dbReference type="InterPro" id="IPR042233">
    <property type="entry name" value="Cell_div_ZapA_N"/>
</dbReference>
<protein>
    <recommendedName>
        <fullName evidence="2">Cell division protein ZapA</fullName>
    </recommendedName>
    <alternativeName>
        <fullName evidence="9">Z ring-associated protein ZapA</fullName>
    </alternativeName>
</protein>
<dbReference type="GO" id="GO:0005829">
    <property type="term" value="C:cytosol"/>
    <property type="evidence" value="ECO:0007669"/>
    <property type="project" value="TreeGrafter"/>
</dbReference>
<evidence type="ECO:0000256" key="10">
    <source>
        <dbReference type="SAM" id="Coils"/>
    </source>
</evidence>
<evidence type="ECO:0000256" key="8">
    <source>
        <dbReference type="ARBA" id="ARBA00026068"/>
    </source>
</evidence>
<evidence type="ECO:0000313" key="11">
    <source>
        <dbReference type="EMBL" id="NBG96725.1"/>
    </source>
</evidence>
<dbReference type="GO" id="GO:0043093">
    <property type="term" value="P:FtsZ-dependent cytokinesis"/>
    <property type="evidence" value="ECO:0007669"/>
    <property type="project" value="TreeGrafter"/>
</dbReference>
<keyword evidence="6" id="KW-0131">Cell cycle</keyword>
<evidence type="ECO:0000256" key="2">
    <source>
        <dbReference type="ARBA" id="ARBA00015195"/>
    </source>
</evidence>
<dbReference type="GO" id="GO:0000917">
    <property type="term" value="P:division septum assembly"/>
    <property type="evidence" value="ECO:0007669"/>
    <property type="project" value="UniProtKB-KW"/>
</dbReference>
<dbReference type="SUPFAM" id="SSF102829">
    <property type="entry name" value="Cell division protein ZapA-like"/>
    <property type="match status" value="1"/>
</dbReference>
<dbReference type="EMBL" id="WXYQ01000011">
    <property type="protein sequence ID" value="NBG96725.1"/>
    <property type="molecule type" value="Genomic_DNA"/>
</dbReference>
<dbReference type="GeneID" id="300653768"/>
<dbReference type="InterPro" id="IPR036192">
    <property type="entry name" value="Cell_div_ZapA-like_sf"/>
</dbReference>
<dbReference type="Pfam" id="PF05164">
    <property type="entry name" value="ZapA"/>
    <property type="match status" value="1"/>
</dbReference>
<dbReference type="GO" id="GO:0000921">
    <property type="term" value="P:septin ring assembly"/>
    <property type="evidence" value="ECO:0007669"/>
    <property type="project" value="TreeGrafter"/>
</dbReference>
<evidence type="ECO:0000256" key="9">
    <source>
        <dbReference type="ARBA" id="ARBA00033158"/>
    </source>
</evidence>
<dbReference type="PANTHER" id="PTHR34981:SF1">
    <property type="entry name" value="CELL DIVISION PROTEIN ZAPA"/>
    <property type="match status" value="1"/>
</dbReference>
<comment type="caution">
    <text evidence="11">The sequence shown here is derived from an EMBL/GenBank/DDBJ whole genome shotgun (WGS) entry which is preliminary data.</text>
</comment>
<evidence type="ECO:0000256" key="4">
    <source>
        <dbReference type="ARBA" id="ARBA00022618"/>
    </source>
</evidence>
<dbReference type="InterPro" id="IPR007838">
    <property type="entry name" value="Cell_div_ZapA-like"/>
</dbReference>
<sequence length="119" mass="12690">MPQVTVKINGRSYTLACDDGEEEHLEGLAAYLDKHVTTLAQGVGQVGDQRLMLMAGLLVADELSEALGEVQALKDEVATLKQDRVGAATKSQDAENQVAEVLEAAARRLEDIAGRLEAS</sequence>
<gene>
    <name evidence="11" type="primary">zapA</name>
    <name evidence="11" type="ORF">GTQ45_13375</name>
</gene>
<keyword evidence="3" id="KW-0963">Cytoplasm</keyword>
<comment type="subcellular location">
    <subcellularLocation>
        <location evidence="1">Cytoplasm</location>
    </subcellularLocation>
</comment>
<dbReference type="AlphaFoldDB" id="A0A845QDI0"/>
<keyword evidence="12" id="KW-1185">Reference proteome</keyword>
<comment type="subunit">
    <text evidence="8">Homodimer. Interacts with FtsZ.</text>
</comment>
<dbReference type="GO" id="GO:0030428">
    <property type="term" value="C:cell septum"/>
    <property type="evidence" value="ECO:0007669"/>
    <property type="project" value="TreeGrafter"/>
</dbReference>
<organism evidence="11 12">
    <name type="scientific">Pyruvatibacter mobilis</name>
    <dbReference type="NCBI Taxonomy" id="1712261"/>
    <lineage>
        <taxon>Bacteria</taxon>
        <taxon>Pseudomonadati</taxon>
        <taxon>Pseudomonadota</taxon>
        <taxon>Alphaproteobacteria</taxon>
        <taxon>Hyphomicrobiales</taxon>
        <taxon>Parvibaculaceae</taxon>
        <taxon>Pyruvatibacter</taxon>
    </lineage>
</organism>
<dbReference type="Proteomes" id="UP000470384">
    <property type="component" value="Unassembled WGS sequence"/>
</dbReference>
<dbReference type="PANTHER" id="PTHR34981">
    <property type="entry name" value="CELL DIVISION PROTEIN ZAPA"/>
    <property type="match status" value="1"/>
</dbReference>
<keyword evidence="4 11" id="KW-0132">Cell division</keyword>
<dbReference type="OrthoDB" id="9797575at2"/>
<feature type="coiled-coil region" evidence="10">
    <location>
        <begin position="63"/>
        <end position="119"/>
    </location>
</feature>
<evidence type="ECO:0000256" key="3">
    <source>
        <dbReference type="ARBA" id="ARBA00022490"/>
    </source>
</evidence>
<evidence type="ECO:0000256" key="5">
    <source>
        <dbReference type="ARBA" id="ARBA00023210"/>
    </source>
</evidence>
<evidence type="ECO:0000256" key="6">
    <source>
        <dbReference type="ARBA" id="ARBA00023306"/>
    </source>
</evidence>
<accession>A0A845QDI0</accession>
<evidence type="ECO:0000256" key="1">
    <source>
        <dbReference type="ARBA" id="ARBA00004496"/>
    </source>
</evidence>
<reference evidence="11 12" key="1">
    <citation type="journal article" date="2016" name="Int. J. Syst. Evol. Microbiol.">
        <title>Pyruvatibacter mobilis gen. nov., sp. nov., a marine bacterium from the culture broth of Picochlorum sp. 122.</title>
        <authorList>
            <person name="Wang G."/>
            <person name="Tang M."/>
            <person name="Wu H."/>
            <person name="Dai S."/>
            <person name="Li T."/>
            <person name="Chen C."/>
            <person name="He H."/>
            <person name="Fan J."/>
            <person name="Xiang W."/>
            <person name="Li X."/>
        </authorList>
    </citation>
    <scope>NUCLEOTIDE SEQUENCE [LARGE SCALE GENOMIC DNA]</scope>
    <source>
        <strain evidence="11 12">GYP-11</strain>
    </source>
</reference>
<evidence type="ECO:0000256" key="7">
    <source>
        <dbReference type="ARBA" id="ARBA00024910"/>
    </source>
</evidence>
<keyword evidence="10" id="KW-0175">Coiled coil</keyword>
<proteinExistence type="predicted"/>
<keyword evidence="5" id="KW-0717">Septation</keyword>
<name>A0A845QDI0_9HYPH</name>
<dbReference type="RefSeq" id="WP_027841015.1">
    <property type="nucleotide sequence ID" value="NZ_BMHN01000001.1"/>
</dbReference>
<dbReference type="GO" id="GO:0032153">
    <property type="term" value="C:cell division site"/>
    <property type="evidence" value="ECO:0007669"/>
    <property type="project" value="TreeGrafter"/>
</dbReference>